<dbReference type="EMBL" id="QHHQ01000006">
    <property type="protein sequence ID" value="RAH99046.1"/>
    <property type="molecule type" value="Genomic_DNA"/>
</dbReference>
<sequence length="244" mass="27378">MPIEAIEKRASLSDIAMERLVDAVSRGELVPGERFQEAALARQLGISRGPLREAIRRLEGRNLLVRVPHVGVMVASPSPEEILDLFMMREALEGLACRLAAERMTDGELDEIDAVLARHGEQPDVTSGNGYYQFPGDQDFHYRIIRGSRSARLEELLLGELYHFMRIFRYQSSVEPGRAQAAHTEHVDVARALRRRDPDAAEAAMRLHTAHARLSIARAVEQARARHGDNRDRGGTDRGNKDQE</sequence>
<dbReference type="SUPFAM" id="SSF48008">
    <property type="entry name" value="GntR ligand-binding domain-like"/>
    <property type="match status" value="1"/>
</dbReference>
<keyword evidence="3" id="KW-0804">Transcription</keyword>
<keyword evidence="7" id="KW-1185">Reference proteome</keyword>
<dbReference type="GO" id="GO:0003677">
    <property type="term" value="F:DNA binding"/>
    <property type="evidence" value="ECO:0007669"/>
    <property type="project" value="UniProtKB-KW"/>
</dbReference>
<evidence type="ECO:0000256" key="1">
    <source>
        <dbReference type="ARBA" id="ARBA00023015"/>
    </source>
</evidence>
<dbReference type="InterPro" id="IPR000524">
    <property type="entry name" value="Tscrpt_reg_HTH_GntR"/>
</dbReference>
<accession>A0A8B2NS64</accession>
<dbReference type="InterPro" id="IPR036390">
    <property type="entry name" value="WH_DNA-bd_sf"/>
</dbReference>
<dbReference type="SUPFAM" id="SSF46785">
    <property type="entry name" value="Winged helix' DNA-binding domain"/>
    <property type="match status" value="1"/>
</dbReference>
<dbReference type="InterPro" id="IPR036388">
    <property type="entry name" value="WH-like_DNA-bd_sf"/>
</dbReference>
<dbReference type="InterPro" id="IPR011711">
    <property type="entry name" value="GntR_C"/>
</dbReference>
<evidence type="ECO:0000313" key="6">
    <source>
        <dbReference type="EMBL" id="RAH99046.1"/>
    </source>
</evidence>
<gene>
    <name evidence="6" type="ORF">DLJ53_24855</name>
</gene>
<protein>
    <submittedName>
        <fullName evidence="6">GntR family transcriptional regulator</fullName>
    </submittedName>
</protein>
<evidence type="ECO:0000313" key="7">
    <source>
        <dbReference type="Proteomes" id="UP000249590"/>
    </source>
</evidence>
<dbReference type="PANTHER" id="PTHR43537">
    <property type="entry name" value="TRANSCRIPTIONAL REGULATOR, GNTR FAMILY"/>
    <property type="match status" value="1"/>
</dbReference>
<keyword evidence="1" id="KW-0805">Transcription regulation</keyword>
<dbReference type="Gene3D" id="1.20.120.530">
    <property type="entry name" value="GntR ligand-binding domain-like"/>
    <property type="match status" value="1"/>
</dbReference>
<dbReference type="Gene3D" id="1.10.10.10">
    <property type="entry name" value="Winged helix-like DNA-binding domain superfamily/Winged helix DNA-binding domain"/>
    <property type="match status" value="1"/>
</dbReference>
<evidence type="ECO:0000256" key="3">
    <source>
        <dbReference type="ARBA" id="ARBA00023163"/>
    </source>
</evidence>
<evidence type="ECO:0000256" key="4">
    <source>
        <dbReference type="SAM" id="MobiDB-lite"/>
    </source>
</evidence>
<dbReference type="InterPro" id="IPR008920">
    <property type="entry name" value="TF_FadR/GntR_C"/>
</dbReference>
<dbReference type="Proteomes" id="UP000249590">
    <property type="component" value="Unassembled WGS sequence"/>
</dbReference>
<dbReference type="SMART" id="SM00345">
    <property type="entry name" value="HTH_GNTR"/>
    <property type="match status" value="1"/>
</dbReference>
<dbReference type="OrthoDB" id="8114900at2"/>
<dbReference type="PANTHER" id="PTHR43537:SF49">
    <property type="entry name" value="TRANSCRIPTIONAL REGULATORY PROTEIN"/>
    <property type="match status" value="1"/>
</dbReference>
<name>A0A8B2NS64_9HYPH</name>
<dbReference type="PROSITE" id="PS50949">
    <property type="entry name" value="HTH_GNTR"/>
    <property type="match status" value="1"/>
</dbReference>
<dbReference type="Pfam" id="PF00392">
    <property type="entry name" value="GntR"/>
    <property type="match status" value="1"/>
</dbReference>
<dbReference type="Pfam" id="PF07729">
    <property type="entry name" value="FCD"/>
    <property type="match status" value="1"/>
</dbReference>
<dbReference type="SMART" id="SM00895">
    <property type="entry name" value="FCD"/>
    <property type="match status" value="1"/>
</dbReference>
<dbReference type="GO" id="GO:0003700">
    <property type="term" value="F:DNA-binding transcription factor activity"/>
    <property type="evidence" value="ECO:0007669"/>
    <property type="project" value="InterPro"/>
</dbReference>
<feature type="region of interest" description="Disordered" evidence="4">
    <location>
        <begin position="222"/>
        <end position="244"/>
    </location>
</feature>
<keyword evidence="2" id="KW-0238">DNA-binding</keyword>
<proteinExistence type="predicted"/>
<dbReference type="AlphaFoldDB" id="A0A8B2NS64"/>
<organism evidence="6 7">
    <name type="scientific">Acuticoccus sediminis</name>
    <dbReference type="NCBI Taxonomy" id="2184697"/>
    <lineage>
        <taxon>Bacteria</taxon>
        <taxon>Pseudomonadati</taxon>
        <taxon>Pseudomonadota</taxon>
        <taxon>Alphaproteobacteria</taxon>
        <taxon>Hyphomicrobiales</taxon>
        <taxon>Amorphaceae</taxon>
        <taxon>Acuticoccus</taxon>
    </lineage>
</organism>
<feature type="domain" description="HTH gntR-type" evidence="5">
    <location>
        <begin position="10"/>
        <end position="77"/>
    </location>
</feature>
<evidence type="ECO:0000256" key="2">
    <source>
        <dbReference type="ARBA" id="ARBA00023125"/>
    </source>
</evidence>
<reference evidence="6 7" key="1">
    <citation type="submission" date="2018-05" db="EMBL/GenBank/DDBJ databases">
        <title>Acuticoccus sediminis sp. nov., isolated from deep-sea sediment of Indian Ocean.</title>
        <authorList>
            <person name="Liu X."/>
            <person name="Lai Q."/>
            <person name="Du Y."/>
            <person name="Sun F."/>
            <person name="Zhang X."/>
            <person name="Wang S."/>
            <person name="Shao Z."/>
        </authorList>
    </citation>
    <scope>NUCLEOTIDE SEQUENCE [LARGE SCALE GENOMIC DNA]</scope>
    <source>
        <strain evidence="6 7">PTG4-2</strain>
    </source>
</reference>
<dbReference type="CDD" id="cd07377">
    <property type="entry name" value="WHTH_GntR"/>
    <property type="match status" value="1"/>
</dbReference>
<dbReference type="RefSeq" id="WP_111350636.1">
    <property type="nucleotide sequence ID" value="NZ_QHHQ01000006.1"/>
</dbReference>
<comment type="caution">
    <text evidence="6">The sequence shown here is derived from an EMBL/GenBank/DDBJ whole genome shotgun (WGS) entry which is preliminary data.</text>
</comment>
<evidence type="ECO:0000259" key="5">
    <source>
        <dbReference type="PROSITE" id="PS50949"/>
    </source>
</evidence>